<sequence length="434" mass="47576">MPDPATALPKTEPDVLCELRDVHKAFPQGSGPPLRVLEGISLAVRRNEVVALLGPSGCGKSTILRILAGLTPPTKGAVLYHGAPLEGLNPGVGFVFQSFALYPWMTVAQNVEAVLRAKRLASDDVAARASHAIRAVGLAGFEEAYPRELSGGMKQRVGMARAVSLDPEMLFMDEPFSQVDALTAESLRAEVIDLWAAKDRNPSSIVMVSHDIREVVYMADRIVVLDANPGRVRTVVENALPRPRDYRSPALLQLVDRLHDIITGMEMPDVPPPPTTFEALPSAGPSEILGLLEYLDARGGREDVFQIAADTDREFGRLIGVVNAAELLDLVDTPRRLVVLSPEGTRLVKAGHAERKALFRERIVGLHLFQQVRDALVRGEGHRIDRDFVLELIAVQTPNEDYEATFDTFVQWARFADLFAYDELTETLALQEAG</sequence>
<dbReference type="SUPFAM" id="SSF52540">
    <property type="entry name" value="P-loop containing nucleoside triphosphate hydrolases"/>
    <property type="match status" value="1"/>
</dbReference>
<dbReference type="Pfam" id="PF09821">
    <property type="entry name" value="AAA_assoc_C"/>
    <property type="match status" value="1"/>
</dbReference>
<dbReference type="Gene3D" id="3.40.50.300">
    <property type="entry name" value="P-loop containing nucleotide triphosphate hydrolases"/>
    <property type="match status" value="1"/>
</dbReference>
<protein>
    <submittedName>
        <fullName evidence="5">ABC transporter, ATPase subunit</fullName>
    </submittedName>
</protein>
<name>Q2IG75_ANADE</name>
<keyword evidence="3" id="KW-0067">ATP-binding</keyword>
<dbReference type="EMBL" id="CP000251">
    <property type="protein sequence ID" value="ABC83586.1"/>
    <property type="molecule type" value="Genomic_DNA"/>
</dbReference>
<dbReference type="InterPro" id="IPR017871">
    <property type="entry name" value="ABC_transporter-like_CS"/>
</dbReference>
<dbReference type="OrthoDB" id="9809450at2"/>
<accession>Q2IG75</accession>
<dbReference type="InterPro" id="IPR003439">
    <property type="entry name" value="ABC_transporter-like_ATP-bd"/>
</dbReference>
<dbReference type="InterPro" id="IPR003593">
    <property type="entry name" value="AAA+_ATPase"/>
</dbReference>
<reference evidence="5 6" key="1">
    <citation type="submission" date="2006-01" db="EMBL/GenBank/DDBJ databases">
        <title>Complete sequence of Anaeromyxobacter dehalogenans 2CP-C.</title>
        <authorList>
            <consortium name="US DOE Joint Genome Institute"/>
            <person name="Copeland A."/>
            <person name="Lucas S."/>
            <person name="Lapidus A."/>
            <person name="Barry K."/>
            <person name="Detter J.C."/>
            <person name="Glavina T."/>
            <person name="Hammon N."/>
            <person name="Israni S."/>
            <person name="Pitluck S."/>
            <person name="Brettin T."/>
            <person name="Bruce D."/>
            <person name="Han C."/>
            <person name="Tapia R."/>
            <person name="Gilna P."/>
            <person name="Kiss H."/>
            <person name="Schmutz J."/>
            <person name="Larimer F."/>
            <person name="Land M."/>
            <person name="Kyrpides N."/>
            <person name="Anderson I."/>
            <person name="Sanford R.A."/>
            <person name="Ritalahti K.M."/>
            <person name="Thomas H.S."/>
            <person name="Kirby J.R."/>
            <person name="Zhulin I.B."/>
            <person name="Loeffler F.E."/>
            <person name="Richardson P."/>
        </authorList>
    </citation>
    <scope>NUCLEOTIDE SEQUENCE [LARGE SCALE GENOMIC DNA]</scope>
    <source>
        <strain evidence="5 6">2CP-C</strain>
    </source>
</reference>
<dbReference type="SMART" id="SM00382">
    <property type="entry name" value="AAA"/>
    <property type="match status" value="1"/>
</dbReference>
<evidence type="ECO:0000256" key="1">
    <source>
        <dbReference type="ARBA" id="ARBA00022448"/>
    </source>
</evidence>
<proteinExistence type="predicted"/>
<feature type="domain" description="ABC transporter" evidence="4">
    <location>
        <begin position="17"/>
        <end position="252"/>
    </location>
</feature>
<dbReference type="InterPro" id="IPR018632">
    <property type="entry name" value="AAA-associated_dom_C"/>
</dbReference>
<evidence type="ECO:0000313" key="6">
    <source>
        <dbReference type="Proteomes" id="UP000001935"/>
    </source>
</evidence>
<dbReference type="GO" id="GO:0005524">
    <property type="term" value="F:ATP binding"/>
    <property type="evidence" value="ECO:0007669"/>
    <property type="project" value="UniProtKB-KW"/>
</dbReference>
<dbReference type="PANTHER" id="PTHR42788">
    <property type="entry name" value="TAURINE IMPORT ATP-BINDING PROTEIN-RELATED"/>
    <property type="match status" value="1"/>
</dbReference>
<evidence type="ECO:0000256" key="2">
    <source>
        <dbReference type="ARBA" id="ARBA00022741"/>
    </source>
</evidence>
<keyword evidence="1" id="KW-0813">Transport</keyword>
<dbReference type="PROSITE" id="PS00211">
    <property type="entry name" value="ABC_TRANSPORTER_1"/>
    <property type="match status" value="1"/>
</dbReference>
<dbReference type="eggNOG" id="COG1116">
    <property type="taxonomic scope" value="Bacteria"/>
</dbReference>
<evidence type="ECO:0000259" key="4">
    <source>
        <dbReference type="PROSITE" id="PS50893"/>
    </source>
</evidence>
<dbReference type="PROSITE" id="PS50893">
    <property type="entry name" value="ABC_TRANSPORTER_2"/>
    <property type="match status" value="1"/>
</dbReference>
<dbReference type="CDD" id="cd03293">
    <property type="entry name" value="ABC_NrtD_SsuB_transporters"/>
    <property type="match status" value="1"/>
</dbReference>
<dbReference type="STRING" id="290397.Adeh_3820"/>
<keyword evidence="2" id="KW-0547">Nucleotide-binding</keyword>
<evidence type="ECO:0000256" key="3">
    <source>
        <dbReference type="ARBA" id="ARBA00022840"/>
    </source>
</evidence>
<dbReference type="RefSeq" id="WP_011422868.1">
    <property type="nucleotide sequence ID" value="NC_007760.1"/>
</dbReference>
<dbReference type="InterPro" id="IPR050166">
    <property type="entry name" value="ABC_transporter_ATP-bind"/>
</dbReference>
<dbReference type="InterPro" id="IPR027417">
    <property type="entry name" value="P-loop_NTPase"/>
</dbReference>
<dbReference type="KEGG" id="ade:Adeh_3820"/>
<dbReference type="PANTHER" id="PTHR42788:SF13">
    <property type="entry name" value="ALIPHATIC SULFONATES IMPORT ATP-BINDING PROTEIN SSUB"/>
    <property type="match status" value="1"/>
</dbReference>
<evidence type="ECO:0000313" key="5">
    <source>
        <dbReference type="EMBL" id="ABC83586.1"/>
    </source>
</evidence>
<dbReference type="HOGENOM" id="CLU_027829_2_3_7"/>
<dbReference type="Proteomes" id="UP000001935">
    <property type="component" value="Chromosome"/>
</dbReference>
<dbReference type="AlphaFoldDB" id="Q2IG75"/>
<organism evidence="5 6">
    <name type="scientific">Anaeromyxobacter dehalogenans (strain 2CP-C)</name>
    <dbReference type="NCBI Taxonomy" id="290397"/>
    <lineage>
        <taxon>Bacteria</taxon>
        <taxon>Pseudomonadati</taxon>
        <taxon>Myxococcota</taxon>
        <taxon>Myxococcia</taxon>
        <taxon>Myxococcales</taxon>
        <taxon>Cystobacterineae</taxon>
        <taxon>Anaeromyxobacteraceae</taxon>
        <taxon>Anaeromyxobacter</taxon>
    </lineage>
</organism>
<dbReference type="Pfam" id="PF00005">
    <property type="entry name" value="ABC_tran"/>
    <property type="match status" value="1"/>
</dbReference>
<dbReference type="GO" id="GO:0016887">
    <property type="term" value="F:ATP hydrolysis activity"/>
    <property type="evidence" value="ECO:0007669"/>
    <property type="project" value="InterPro"/>
</dbReference>
<gene>
    <name evidence="5" type="ordered locus">Adeh_3820</name>
</gene>